<dbReference type="EMBL" id="NXNG01000001">
    <property type="protein sequence ID" value="PWT26465.1"/>
    <property type="molecule type" value="Genomic_DNA"/>
</dbReference>
<comment type="caution">
    <text evidence="1">The sequence shown here is derived from an EMBL/GenBank/DDBJ whole genome shotgun (WGS) entry which is preliminary data.</text>
</comment>
<evidence type="ECO:0000313" key="2">
    <source>
        <dbReference type="Proteomes" id="UP000245488"/>
    </source>
</evidence>
<reference evidence="1 2" key="1">
    <citation type="submission" date="2017-09" db="EMBL/GenBank/DDBJ databases">
        <title>High-quality draft genome sequence of Butyrivibrio fibrisolvens INBov1, isolated from cow rumen.</title>
        <authorList>
            <person name="Rodriguez Hernaez J."/>
            <person name="Rivarola M."/>
            <person name="Paniego N."/>
            <person name="Cravero S."/>
            <person name="Ceron Cucchi M."/>
            <person name="Martinez M.C."/>
        </authorList>
    </citation>
    <scope>NUCLEOTIDE SEQUENCE [LARGE SCALE GENOMIC DNA]</scope>
    <source>
        <strain evidence="1 2">INBov1</strain>
    </source>
</reference>
<sequence length="93" mass="10902">MIETAMDKPTPKKPYVSPLNITDDIKQFTERREKRAKELGIALYVLGADRESVTELQKLEDYIMENFIDLDLDVPEEIKEKYLALKKQEENNN</sequence>
<organism evidence="1 2">
    <name type="scientific">Butyrivibrio fibrisolvens</name>
    <dbReference type="NCBI Taxonomy" id="831"/>
    <lineage>
        <taxon>Bacteria</taxon>
        <taxon>Bacillati</taxon>
        <taxon>Bacillota</taxon>
        <taxon>Clostridia</taxon>
        <taxon>Lachnospirales</taxon>
        <taxon>Lachnospiraceae</taxon>
        <taxon>Butyrivibrio</taxon>
    </lineage>
</organism>
<proteinExistence type="predicted"/>
<accession>A0A317FXN3</accession>
<dbReference type="RefSeq" id="WP_110072279.1">
    <property type="nucleotide sequence ID" value="NZ_CM009896.1"/>
</dbReference>
<dbReference type="Proteomes" id="UP000245488">
    <property type="component" value="Chromosome"/>
</dbReference>
<dbReference type="AlphaFoldDB" id="A0A317FXN3"/>
<name>A0A317FXN3_BUTFI</name>
<gene>
    <name evidence="1" type="ORF">CPT75_04690</name>
</gene>
<keyword evidence="2" id="KW-1185">Reference proteome</keyword>
<protein>
    <submittedName>
        <fullName evidence="1">Uncharacterized protein</fullName>
    </submittedName>
</protein>
<evidence type="ECO:0000313" key="1">
    <source>
        <dbReference type="EMBL" id="PWT26465.1"/>
    </source>
</evidence>